<feature type="compositionally biased region" description="Polar residues" evidence="1">
    <location>
        <begin position="1"/>
        <end position="20"/>
    </location>
</feature>
<dbReference type="EMBL" id="JABWUV010000021">
    <property type="protein sequence ID" value="KAF6279896.1"/>
    <property type="molecule type" value="Genomic_DNA"/>
</dbReference>
<proteinExistence type="predicted"/>
<keyword evidence="3" id="KW-1185">Reference proteome</keyword>
<comment type="caution">
    <text evidence="2">The sequence shown here is derived from an EMBL/GenBank/DDBJ whole genome shotgun (WGS) entry which is preliminary data.</text>
</comment>
<gene>
    <name evidence="2" type="ORF">mMyoMyo1_010153</name>
</gene>
<reference evidence="2 3" key="1">
    <citation type="journal article" date="2020" name="Nature">
        <title>Six reference-quality genomes reveal evolution of bat adaptations.</title>
        <authorList>
            <person name="Jebb D."/>
            <person name="Huang Z."/>
            <person name="Pippel M."/>
            <person name="Hughes G.M."/>
            <person name="Lavrichenko K."/>
            <person name="Devanna P."/>
            <person name="Winkler S."/>
            <person name="Jermiin L.S."/>
            <person name="Skirmuntt E.C."/>
            <person name="Katzourakis A."/>
            <person name="Burkitt-Gray L."/>
            <person name="Ray D.A."/>
            <person name="Sullivan K.A.M."/>
            <person name="Roscito J.G."/>
            <person name="Kirilenko B.M."/>
            <person name="Davalos L.M."/>
            <person name="Corthals A.P."/>
            <person name="Power M.L."/>
            <person name="Jones G."/>
            <person name="Ransome R.D."/>
            <person name="Dechmann D.K.N."/>
            <person name="Locatelli A.G."/>
            <person name="Puechmaille S.J."/>
            <person name="Fedrigo O."/>
            <person name="Jarvis E.D."/>
            <person name="Hiller M."/>
            <person name="Vernes S.C."/>
            <person name="Myers E.W."/>
            <person name="Teeling E.C."/>
        </authorList>
    </citation>
    <scope>NUCLEOTIDE SEQUENCE [LARGE SCALE GENOMIC DNA]</scope>
    <source>
        <strain evidence="2">MMyoMyo1</strain>
        <tissue evidence="2">Flight muscle</tissue>
    </source>
</reference>
<feature type="region of interest" description="Disordered" evidence="1">
    <location>
        <begin position="1"/>
        <end position="35"/>
    </location>
</feature>
<accession>A0A7J7RUN9</accession>
<sequence>MGSRWRSTQKADFHPLQTQPARRGQTAGPPAPLTSSAACHNLDLSALTRLQCQHRRTTCNHNPFSSSPGGTAVDPLKQTLPRKQGASPARKEAHGWFPPGEPSEPAFCLPPVHSGGSWNRIDALEAKSLRRELKRRLHVAALMNGFAAAAACVFGRDSQRRGAPLSPSLTPSLLACR</sequence>
<evidence type="ECO:0000313" key="2">
    <source>
        <dbReference type="EMBL" id="KAF6279896.1"/>
    </source>
</evidence>
<evidence type="ECO:0000256" key="1">
    <source>
        <dbReference type="SAM" id="MobiDB-lite"/>
    </source>
</evidence>
<feature type="compositionally biased region" description="Polar residues" evidence="1">
    <location>
        <begin position="60"/>
        <end position="69"/>
    </location>
</feature>
<feature type="region of interest" description="Disordered" evidence="1">
    <location>
        <begin position="60"/>
        <end position="92"/>
    </location>
</feature>
<evidence type="ECO:0000313" key="3">
    <source>
        <dbReference type="Proteomes" id="UP000527355"/>
    </source>
</evidence>
<dbReference type="AlphaFoldDB" id="A0A7J7RUN9"/>
<dbReference type="Proteomes" id="UP000527355">
    <property type="component" value="Unassembled WGS sequence"/>
</dbReference>
<name>A0A7J7RUN9_MYOMY</name>
<organism evidence="2 3">
    <name type="scientific">Myotis myotis</name>
    <name type="common">Greater mouse-eared bat</name>
    <name type="synonym">Vespertilio myotis</name>
    <dbReference type="NCBI Taxonomy" id="51298"/>
    <lineage>
        <taxon>Eukaryota</taxon>
        <taxon>Metazoa</taxon>
        <taxon>Chordata</taxon>
        <taxon>Craniata</taxon>
        <taxon>Vertebrata</taxon>
        <taxon>Euteleostomi</taxon>
        <taxon>Mammalia</taxon>
        <taxon>Eutheria</taxon>
        <taxon>Laurasiatheria</taxon>
        <taxon>Chiroptera</taxon>
        <taxon>Yangochiroptera</taxon>
        <taxon>Vespertilionidae</taxon>
        <taxon>Myotis</taxon>
    </lineage>
</organism>
<protein>
    <submittedName>
        <fullName evidence="2">Uncharacterized protein</fullName>
    </submittedName>
</protein>